<reference evidence="9 10" key="1">
    <citation type="submission" date="2021-06" db="EMBL/GenBank/DDBJ databases">
        <title>Faecalicatena sp. nov. isolated from porcine feces.</title>
        <authorList>
            <person name="Oh B.S."/>
            <person name="Lee J.H."/>
        </authorList>
    </citation>
    <scope>NUCLEOTIDE SEQUENCE [LARGE SCALE GENOMIC DNA]</scope>
    <source>
        <strain evidence="9 10">AGMB00832</strain>
    </source>
</reference>
<protein>
    <submittedName>
        <fullName evidence="9">Carbohydrate ABC transporter permease</fullName>
    </submittedName>
</protein>
<evidence type="ECO:0000313" key="9">
    <source>
        <dbReference type="EMBL" id="MBU3876435.1"/>
    </source>
</evidence>
<keyword evidence="2 7" id="KW-0813">Transport</keyword>
<dbReference type="Proteomes" id="UP000723714">
    <property type="component" value="Unassembled WGS sequence"/>
</dbReference>
<comment type="caution">
    <text evidence="9">The sequence shown here is derived from an EMBL/GenBank/DDBJ whole genome shotgun (WGS) entry which is preliminary data.</text>
</comment>
<keyword evidence="5 7" id="KW-1133">Transmembrane helix</keyword>
<keyword evidence="10" id="KW-1185">Reference proteome</keyword>
<evidence type="ECO:0000256" key="6">
    <source>
        <dbReference type="ARBA" id="ARBA00023136"/>
    </source>
</evidence>
<keyword evidence="6 7" id="KW-0472">Membrane</keyword>
<evidence type="ECO:0000259" key="8">
    <source>
        <dbReference type="PROSITE" id="PS50928"/>
    </source>
</evidence>
<organism evidence="9 10">
    <name type="scientific">Faecalicatena faecalis</name>
    <dbReference type="NCBI Taxonomy" id="2726362"/>
    <lineage>
        <taxon>Bacteria</taxon>
        <taxon>Bacillati</taxon>
        <taxon>Bacillota</taxon>
        <taxon>Clostridia</taxon>
        <taxon>Lachnospirales</taxon>
        <taxon>Lachnospiraceae</taxon>
        <taxon>Faecalicatena</taxon>
    </lineage>
</organism>
<evidence type="ECO:0000256" key="3">
    <source>
        <dbReference type="ARBA" id="ARBA00022475"/>
    </source>
</evidence>
<feature type="transmembrane region" description="Helical" evidence="7">
    <location>
        <begin position="70"/>
        <end position="93"/>
    </location>
</feature>
<name>A0ABS6D4G7_9FIRM</name>
<dbReference type="PROSITE" id="PS50928">
    <property type="entry name" value="ABC_TM1"/>
    <property type="match status" value="1"/>
</dbReference>
<evidence type="ECO:0000256" key="4">
    <source>
        <dbReference type="ARBA" id="ARBA00022692"/>
    </source>
</evidence>
<comment type="subcellular location">
    <subcellularLocation>
        <location evidence="1 7">Cell membrane</location>
        <topology evidence="1 7">Multi-pass membrane protein</topology>
    </subcellularLocation>
</comment>
<evidence type="ECO:0000313" key="10">
    <source>
        <dbReference type="Proteomes" id="UP000723714"/>
    </source>
</evidence>
<feature type="transmembrane region" description="Helical" evidence="7">
    <location>
        <begin position="105"/>
        <end position="129"/>
    </location>
</feature>
<dbReference type="RefSeq" id="WP_216241795.1">
    <property type="nucleotide sequence ID" value="NZ_JABACJ020000010.1"/>
</dbReference>
<evidence type="ECO:0000256" key="1">
    <source>
        <dbReference type="ARBA" id="ARBA00004651"/>
    </source>
</evidence>
<dbReference type="PANTHER" id="PTHR43744:SF8">
    <property type="entry name" value="SN-GLYCEROL-3-PHOSPHATE TRANSPORT SYSTEM PERMEASE PROTEIN UGPE"/>
    <property type="match status" value="1"/>
</dbReference>
<proteinExistence type="inferred from homology"/>
<dbReference type="EMBL" id="JABACJ020000010">
    <property type="protein sequence ID" value="MBU3876435.1"/>
    <property type="molecule type" value="Genomic_DNA"/>
</dbReference>
<gene>
    <name evidence="9" type="ORF">HGO97_011500</name>
</gene>
<feature type="domain" description="ABC transmembrane type-1" evidence="8">
    <location>
        <begin position="70"/>
        <end position="262"/>
    </location>
</feature>
<feature type="transmembrane region" description="Helical" evidence="7">
    <location>
        <begin position="243"/>
        <end position="262"/>
    </location>
</feature>
<feature type="transmembrane region" description="Helical" evidence="7">
    <location>
        <begin position="9"/>
        <end position="29"/>
    </location>
</feature>
<dbReference type="CDD" id="cd06261">
    <property type="entry name" value="TM_PBP2"/>
    <property type="match status" value="1"/>
</dbReference>
<comment type="similarity">
    <text evidence="7">Belongs to the binding-protein-dependent transport system permease family.</text>
</comment>
<evidence type="ECO:0000256" key="7">
    <source>
        <dbReference type="RuleBase" id="RU363032"/>
    </source>
</evidence>
<dbReference type="InterPro" id="IPR000515">
    <property type="entry name" value="MetI-like"/>
</dbReference>
<accession>A0ABS6D4G7</accession>
<keyword evidence="4 7" id="KW-0812">Transmembrane</keyword>
<evidence type="ECO:0000256" key="2">
    <source>
        <dbReference type="ARBA" id="ARBA00022448"/>
    </source>
</evidence>
<dbReference type="Pfam" id="PF00528">
    <property type="entry name" value="BPD_transp_1"/>
    <property type="match status" value="1"/>
</dbReference>
<feature type="transmembrane region" description="Helical" evidence="7">
    <location>
        <begin position="184"/>
        <end position="203"/>
    </location>
</feature>
<dbReference type="PANTHER" id="PTHR43744">
    <property type="entry name" value="ABC TRANSPORTER PERMEASE PROTEIN MG189-RELATED-RELATED"/>
    <property type="match status" value="1"/>
</dbReference>
<sequence length="277" mass="31316">MKKKTGKVLLHSVLVLCSFVALYPFFIMFTGSFKTSSELGVNAAGWPIHATLENFTRLLNYNSHIISRTFLNALGVSVVSTVIVLVLASWAGYAFAKFKFKGKKVLFIFFLATMMLPMEVNMTPLFIMFSKLHWLNSYQVQILPGIANVLAMYMYKQYMESLPDSVMESAYLDGAGNWTVYRKIVMPMVKPATSALAIIMFLGKWNDYLMPRTMITKQEFMPIMVILPTLSDTGTSYVIPWELIFAGCVLITIPLLIVFFIFQDKFMSSVVMGAVKE</sequence>
<evidence type="ECO:0000256" key="5">
    <source>
        <dbReference type="ARBA" id="ARBA00022989"/>
    </source>
</evidence>
<keyword evidence="3" id="KW-1003">Cell membrane</keyword>